<proteinExistence type="predicted"/>
<keyword evidence="2" id="KW-1185">Reference proteome</keyword>
<dbReference type="EMBL" id="BMOE01000001">
    <property type="protein sequence ID" value="GGJ65568.1"/>
    <property type="molecule type" value="Genomic_DNA"/>
</dbReference>
<evidence type="ECO:0000313" key="1">
    <source>
        <dbReference type="EMBL" id="GGJ65568.1"/>
    </source>
</evidence>
<reference evidence="1" key="2">
    <citation type="submission" date="2020-09" db="EMBL/GenBank/DDBJ databases">
        <authorList>
            <person name="Sun Q."/>
            <person name="Ohkuma M."/>
        </authorList>
    </citation>
    <scope>NUCLEOTIDE SEQUENCE</scope>
    <source>
        <strain evidence="1">JCM 14371</strain>
    </source>
</reference>
<accession>A0A917P7Q6</accession>
<gene>
    <name evidence="1" type="ORF">GCM10008939_06910</name>
</gene>
<dbReference type="Proteomes" id="UP000635726">
    <property type="component" value="Unassembled WGS sequence"/>
</dbReference>
<organism evidence="1 2">
    <name type="scientific">Deinococcus aquiradiocola</name>
    <dbReference type="NCBI Taxonomy" id="393059"/>
    <lineage>
        <taxon>Bacteria</taxon>
        <taxon>Thermotogati</taxon>
        <taxon>Deinococcota</taxon>
        <taxon>Deinococci</taxon>
        <taxon>Deinococcales</taxon>
        <taxon>Deinococcaceae</taxon>
        <taxon>Deinococcus</taxon>
    </lineage>
</organism>
<sequence>MNERLISAAGFTCAGHLKTGEFLEGILILSYNRQTIPGFPHPVGTGMERRCIFTVGGPALTSLPGQLDATVTCELLGERLQIIITPEVITPAPGSWRLQGPYEPRNRWKLPTVRQAGERDALHGQDDHPVALRQAAPDEPLIGRAHTSEDDARRVHDLLAWGVNFERSLGDRGD</sequence>
<evidence type="ECO:0000313" key="2">
    <source>
        <dbReference type="Proteomes" id="UP000635726"/>
    </source>
</evidence>
<comment type="caution">
    <text evidence="1">The sequence shown here is derived from an EMBL/GenBank/DDBJ whole genome shotgun (WGS) entry which is preliminary data.</text>
</comment>
<name>A0A917P7Q6_9DEIO</name>
<dbReference type="AlphaFoldDB" id="A0A917P7Q6"/>
<dbReference type="RefSeq" id="WP_188960790.1">
    <property type="nucleotide sequence ID" value="NZ_BMOE01000001.1"/>
</dbReference>
<reference evidence="1" key="1">
    <citation type="journal article" date="2014" name="Int. J. Syst. Evol. Microbiol.">
        <title>Complete genome sequence of Corynebacterium casei LMG S-19264T (=DSM 44701T), isolated from a smear-ripened cheese.</title>
        <authorList>
            <consortium name="US DOE Joint Genome Institute (JGI-PGF)"/>
            <person name="Walter F."/>
            <person name="Albersmeier A."/>
            <person name="Kalinowski J."/>
            <person name="Ruckert C."/>
        </authorList>
    </citation>
    <scope>NUCLEOTIDE SEQUENCE</scope>
    <source>
        <strain evidence="1">JCM 14371</strain>
    </source>
</reference>
<protein>
    <submittedName>
        <fullName evidence="1">Uncharacterized protein</fullName>
    </submittedName>
</protein>